<dbReference type="Proteomes" id="UP000095284">
    <property type="component" value="Unplaced"/>
</dbReference>
<evidence type="ECO:0000313" key="2">
    <source>
        <dbReference type="Proteomes" id="UP000095284"/>
    </source>
</evidence>
<feature type="compositionally biased region" description="Low complexity" evidence="1">
    <location>
        <begin position="43"/>
        <end position="58"/>
    </location>
</feature>
<evidence type="ECO:0000313" key="3">
    <source>
        <dbReference type="WBParaSite" id="BXY_1481100.1"/>
    </source>
</evidence>
<reference evidence="3" key="1">
    <citation type="submission" date="2016-11" db="UniProtKB">
        <authorList>
            <consortium name="WormBaseParasite"/>
        </authorList>
    </citation>
    <scope>IDENTIFICATION</scope>
</reference>
<protein>
    <submittedName>
        <fullName evidence="3">Copper-containing nitrite reductase</fullName>
    </submittedName>
</protein>
<sequence length="77" mass="9652">RWLRARKPLRLCKLRRLPGHPTFCGLLQQFRRHRLPRQRQHPQRQPQRLLRVPQAPQQHPRPRRRRQRQPQSLLRLL</sequence>
<dbReference type="WBParaSite" id="BXY_1481100.1">
    <property type="protein sequence ID" value="BXY_1481100.1"/>
    <property type="gene ID" value="BXY_1481100"/>
</dbReference>
<evidence type="ECO:0000256" key="1">
    <source>
        <dbReference type="SAM" id="MobiDB-lite"/>
    </source>
</evidence>
<proteinExistence type="predicted"/>
<feature type="region of interest" description="Disordered" evidence="1">
    <location>
        <begin position="33"/>
        <end position="77"/>
    </location>
</feature>
<organism evidence="2 3">
    <name type="scientific">Bursaphelenchus xylophilus</name>
    <name type="common">Pinewood nematode worm</name>
    <name type="synonym">Aphelenchoides xylophilus</name>
    <dbReference type="NCBI Taxonomy" id="6326"/>
    <lineage>
        <taxon>Eukaryota</taxon>
        <taxon>Metazoa</taxon>
        <taxon>Ecdysozoa</taxon>
        <taxon>Nematoda</taxon>
        <taxon>Chromadorea</taxon>
        <taxon>Rhabditida</taxon>
        <taxon>Tylenchina</taxon>
        <taxon>Tylenchomorpha</taxon>
        <taxon>Aphelenchoidea</taxon>
        <taxon>Aphelenchoididae</taxon>
        <taxon>Bursaphelenchus</taxon>
    </lineage>
</organism>
<feature type="compositionally biased region" description="Basic residues" evidence="1">
    <location>
        <begin position="33"/>
        <end position="42"/>
    </location>
</feature>
<accession>A0A1I7SP21</accession>
<name>A0A1I7SP21_BURXY</name>
<dbReference type="AlphaFoldDB" id="A0A1I7SP21"/>